<keyword evidence="5 7" id="KW-1133">Transmembrane helix</keyword>
<evidence type="ECO:0000256" key="4">
    <source>
        <dbReference type="ARBA" id="ARBA00022692"/>
    </source>
</evidence>
<dbReference type="GO" id="GO:0005886">
    <property type="term" value="C:plasma membrane"/>
    <property type="evidence" value="ECO:0007669"/>
    <property type="project" value="UniProtKB-SubCell"/>
</dbReference>
<keyword evidence="4 7" id="KW-0812">Transmembrane</keyword>
<dbReference type="PANTHER" id="PTHR39087">
    <property type="entry name" value="UPF0104 MEMBRANE PROTEIN MJ1595"/>
    <property type="match status" value="1"/>
</dbReference>
<evidence type="ECO:0000256" key="7">
    <source>
        <dbReference type="SAM" id="Phobius"/>
    </source>
</evidence>
<comment type="subcellular location">
    <subcellularLocation>
        <location evidence="1">Cell membrane</location>
        <topology evidence="1">Multi-pass membrane protein</topology>
    </subcellularLocation>
</comment>
<dbReference type="RefSeq" id="WP_231588023.1">
    <property type="nucleotide sequence ID" value="NZ_CP009501.1"/>
</dbReference>
<comment type="similarity">
    <text evidence="2">Belongs to the UPF0104 family.</text>
</comment>
<feature type="transmembrane region" description="Helical" evidence="7">
    <location>
        <begin position="294"/>
        <end position="314"/>
    </location>
</feature>
<dbReference type="GeneID" id="41603349"/>
<sequence>MSRVILKKVMVILLLFTVGVFLIRTYWIEIVPVLGESLKILAETQIQYVILAFLIYLLSVYLFAVRWQQVLSCIGYELKATDLLPILFGAIFVNNLTPANRTGGEPLRILWAKKRFGISYTDGFITVLFERLVETVPIILLLLYVVYFFPSLDIKLLPQKSILTLNSTYLLLLALIIIGVLVWFFREILTALLKEIQQNWRQLKKSYIPVLVLSSGVWVLDIIRLKLIALALNLNLSLYTIAAVSILYLLLGILPITPGGLGIVEGGLISLLLYLGLPLASSGSFVILERFISFGLSSLIGFLYLSYYGGIEIWKNTKSH</sequence>
<accession>A0A0E3H8W4</accession>
<dbReference type="STRING" id="523844.MSTHT_1301"/>
<evidence type="ECO:0000313" key="9">
    <source>
        <dbReference type="Proteomes" id="UP000066529"/>
    </source>
</evidence>
<evidence type="ECO:0000313" key="8">
    <source>
        <dbReference type="EMBL" id="AKB13059.1"/>
    </source>
</evidence>
<feature type="transmembrane region" description="Helical" evidence="7">
    <location>
        <begin position="268"/>
        <end position="288"/>
    </location>
</feature>
<reference evidence="8 9" key="1">
    <citation type="submission" date="2014-07" db="EMBL/GenBank/DDBJ databases">
        <title>Methanogenic archaea and the global carbon cycle.</title>
        <authorList>
            <person name="Henriksen J.R."/>
            <person name="Luke J."/>
            <person name="Reinhart S."/>
            <person name="Benedict M.N."/>
            <person name="Youngblut N.D."/>
            <person name="Metcalf M.E."/>
            <person name="Whitaker R.J."/>
            <person name="Metcalf W.W."/>
        </authorList>
    </citation>
    <scope>NUCLEOTIDE SEQUENCE [LARGE SCALE GENOMIC DNA]</scope>
    <source>
        <strain evidence="9">ATCC 43570 / DSM 1825 / OCM 12 / VKM B-1830 / TM-1</strain>
    </source>
</reference>
<feature type="transmembrane region" description="Helical" evidence="7">
    <location>
        <begin position="48"/>
        <end position="65"/>
    </location>
</feature>
<evidence type="ECO:0000256" key="1">
    <source>
        <dbReference type="ARBA" id="ARBA00004651"/>
    </source>
</evidence>
<dbReference type="AlphaFoldDB" id="A0A0E3H8W4"/>
<dbReference type="PATRIC" id="fig|523844.20.peg.1640"/>
<gene>
    <name evidence="8" type="ORF">MSTHT_1301</name>
</gene>
<keyword evidence="6 7" id="KW-0472">Membrane</keyword>
<evidence type="ECO:0000256" key="5">
    <source>
        <dbReference type="ARBA" id="ARBA00022989"/>
    </source>
</evidence>
<protein>
    <recommendedName>
        <fullName evidence="10">Integral membrane protein</fullName>
    </recommendedName>
</protein>
<name>A0A0E3H8W4_METTT</name>
<proteinExistence type="inferred from homology"/>
<dbReference type="Proteomes" id="UP000066529">
    <property type="component" value="Chromosome"/>
</dbReference>
<dbReference type="PANTHER" id="PTHR39087:SF2">
    <property type="entry name" value="UPF0104 MEMBRANE PROTEIN MJ1595"/>
    <property type="match status" value="1"/>
</dbReference>
<dbReference type="NCBIfam" id="TIGR00374">
    <property type="entry name" value="flippase-like domain"/>
    <property type="match status" value="2"/>
</dbReference>
<feature type="transmembrane region" description="Helical" evidence="7">
    <location>
        <begin position="236"/>
        <end position="256"/>
    </location>
</feature>
<evidence type="ECO:0000256" key="3">
    <source>
        <dbReference type="ARBA" id="ARBA00022475"/>
    </source>
</evidence>
<feature type="transmembrane region" description="Helical" evidence="7">
    <location>
        <begin position="167"/>
        <end position="185"/>
    </location>
</feature>
<keyword evidence="3" id="KW-1003">Cell membrane</keyword>
<dbReference type="EMBL" id="CP009501">
    <property type="protein sequence ID" value="AKB13059.1"/>
    <property type="molecule type" value="Genomic_DNA"/>
</dbReference>
<dbReference type="Pfam" id="PF03706">
    <property type="entry name" value="LPG_synthase_TM"/>
    <property type="match status" value="1"/>
</dbReference>
<dbReference type="HOGENOM" id="CLU_048072_1_1_2"/>
<dbReference type="InterPro" id="IPR022791">
    <property type="entry name" value="L-PG_synthase/AglD"/>
</dbReference>
<organism evidence="8 9">
    <name type="scientific">Methanosarcina thermophila (strain ATCC 43570 / DSM 1825 / OCM 12 / VKM B-1830 / TM-1)</name>
    <dbReference type="NCBI Taxonomy" id="523844"/>
    <lineage>
        <taxon>Archaea</taxon>
        <taxon>Methanobacteriati</taxon>
        <taxon>Methanobacteriota</taxon>
        <taxon>Stenosarchaea group</taxon>
        <taxon>Methanomicrobia</taxon>
        <taxon>Methanosarcinales</taxon>
        <taxon>Methanosarcinaceae</taxon>
        <taxon>Methanosarcina</taxon>
    </lineage>
</organism>
<feature type="transmembrane region" description="Helical" evidence="7">
    <location>
        <begin position="9"/>
        <end position="28"/>
    </location>
</feature>
<feature type="transmembrane region" description="Helical" evidence="7">
    <location>
        <begin position="123"/>
        <end position="147"/>
    </location>
</feature>
<evidence type="ECO:0000256" key="2">
    <source>
        <dbReference type="ARBA" id="ARBA00011061"/>
    </source>
</evidence>
<dbReference type="KEGG" id="mthr:MSTHT_1301"/>
<evidence type="ECO:0008006" key="10">
    <source>
        <dbReference type="Google" id="ProtNLM"/>
    </source>
</evidence>
<evidence type="ECO:0000256" key="6">
    <source>
        <dbReference type="ARBA" id="ARBA00023136"/>
    </source>
</evidence>